<accession>A0A4Z1R6P7</accession>
<dbReference type="AlphaFoldDB" id="A0A4Z1R6P7"/>
<sequence length="196" mass="21935">MNNILVEFGALFALAMANLWHPSLANERTPPSALALASPTLEIGFPVRQSLIQFFYVPQQYEEPNVEVYLTYRSETDLQTVHLETVGPEGRAAGVESVFTLDADGDQERELFIIAAWPIKHSSVGTEGVYYRIYVYRKSFQNGEDLQVQRAHDIESKLGSGFDGTREGVKVSFPYKDYAAIRAALASVPDHIRGHR</sequence>
<evidence type="ECO:0000313" key="1">
    <source>
        <dbReference type="EMBL" id="TKS54215.1"/>
    </source>
</evidence>
<dbReference type="EMBL" id="SPUH01000001">
    <property type="protein sequence ID" value="TKS54215.1"/>
    <property type="molecule type" value="Genomic_DNA"/>
</dbReference>
<protein>
    <submittedName>
        <fullName evidence="1">Uncharacterized protein</fullName>
    </submittedName>
</protein>
<reference evidence="1 2" key="1">
    <citation type="submission" date="2019-01" db="EMBL/GenBank/DDBJ databases">
        <authorList>
            <person name="Zhang S."/>
        </authorList>
    </citation>
    <scope>NUCLEOTIDE SEQUENCE [LARGE SCALE GENOMIC DNA]</scope>
    <source>
        <strain evidence="1 2">1626</strain>
    </source>
</reference>
<comment type="caution">
    <text evidence="1">The sequence shown here is derived from an EMBL/GenBank/DDBJ whole genome shotgun (WGS) entry which is preliminary data.</text>
</comment>
<organism evidence="1 2">
    <name type="scientific">Luteimonas yindakuii</name>
    <dbReference type="NCBI Taxonomy" id="2565782"/>
    <lineage>
        <taxon>Bacteria</taxon>
        <taxon>Pseudomonadati</taxon>
        <taxon>Pseudomonadota</taxon>
        <taxon>Gammaproteobacteria</taxon>
        <taxon>Lysobacterales</taxon>
        <taxon>Lysobacteraceae</taxon>
        <taxon>Luteimonas</taxon>
    </lineage>
</organism>
<dbReference type="RefSeq" id="WP_134673597.1">
    <property type="nucleotide sequence ID" value="NZ_SPUH01000001.1"/>
</dbReference>
<proteinExistence type="predicted"/>
<gene>
    <name evidence="1" type="ORF">E4582_05160</name>
</gene>
<keyword evidence="2" id="KW-1185">Reference proteome</keyword>
<evidence type="ECO:0000313" key="2">
    <source>
        <dbReference type="Proteomes" id="UP000298681"/>
    </source>
</evidence>
<dbReference type="Proteomes" id="UP000298681">
    <property type="component" value="Unassembled WGS sequence"/>
</dbReference>
<name>A0A4Z1R6P7_9GAMM</name>